<sequence>MYRIVDISCSLKNDSILEVLKESVFKPTKEKLIKRANYYESKEGVVSYGYIHDDMILGLIVLDKISNYEMIILDIAVRKDKQKLGIGSELLNYIIYELKPRILVAETDDDAVGFYEKKQFEIVNLGGKYPNINRYECRYFNLNNS</sequence>
<dbReference type="EMBL" id="CEKZ01000003">
    <property type="protein sequence ID" value="CEQ03388.1"/>
    <property type="molecule type" value="Genomic_DNA"/>
</dbReference>
<dbReference type="Gene3D" id="3.40.630.30">
    <property type="match status" value="1"/>
</dbReference>
<dbReference type="InterPro" id="IPR016181">
    <property type="entry name" value="Acyl_CoA_acyltransferase"/>
</dbReference>
<reference evidence="3" key="1">
    <citation type="submission" date="2015-01" db="EMBL/GenBank/DDBJ databases">
        <authorList>
            <person name="Aslett M.A."/>
            <person name="De Silva N."/>
        </authorList>
    </citation>
    <scope>NUCLEOTIDE SEQUENCE [LARGE SCALE GENOMIC DNA]</scope>
    <source>
        <strain evidence="3">R28058</strain>
    </source>
</reference>
<evidence type="ECO:0000259" key="1">
    <source>
        <dbReference type="PROSITE" id="PS51186"/>
    </source>
</evidence>
<dbReference type="SUPFAM" id="SSF55729">
    <property type="entry name" value="Acyl-CoA N-acyltransferases (Nat)"/>
    <property type="match status" value="1"/>
</dbReference>
<dbReference type="CDD" id="cd04301">
    <property type="entry name" value="NAT_SF"/>
    <property type="match status" value="1"/>
</dbReference>
<dbReference type="Pfam" id="PF00583">
    <property type="entry name" value="Acetyltransf_1"/>
    <property type="match status" value="1"/>
</dbReference>
<feature type="domain" description="N-acetyltransferase" evidence="1">
    <location>
        <begin position="7"/>
        <end position="145"/>
    </location>
</feature>
<dbReference type="Proteomes" id="UP000049127">
    <property type="component" value="Unassembled WGS sequence"/>
</dbReference>
<evidence type="ECO:0000313" key="2">
    <source>
        <dbReference type="EMBL" id="CEQ03388.1"/>
    </source>
</evidence>
<gene>
    <name evidence="2" type="ORF">R28058_11211</name>
</gene>
<dbReference type="PROSITE" id="PS51186">
    <property type="entry name" value="GNAT"/>
    <property type="match status" value="1"/>
</dbReference>
<keyword evidence="2" id="KW-0808">Transferase</keyword>
<dbReference type="GO" id="GO:0016747">
    <property type="term" value="F:acyltransferase activity, transferring groups other than amino-acyl groups"/>
    <property type="evidence" value="ECO:0007669"/>
    <property type="project" value="InterPro"/>
</dbReference>
<organism evidence="2 3">
    <name type="scientific">Paraclostridium sordellii</name>
    <name type="common">Clostridium sordellii</name>
    <dbReference type="NCBI Taxonomy" id="1505"/>
    <lineage>
        <taxon>Bacteria</taxon>
        <taxon>Bacillati</taxon>
        <taxon>Bacillota</taxon>
        <taxon>Clostridia</taxon>
        <taxon>Peptostreptococcales</taxon>
        <taxon>Peptostreptococcaceae</taxon>
        <taxon>Paraclostridium</taxon>
    </lineage>
</organism>
<dbReference type="AlphaFoldDB" id="A0A0C7R2G7"/>
<dbReference type="InterPro" id="IPR000182">
    <property type="entry name" value="GNAT_dom"/>
</dbReference>
<protein>
    <submittedName>
        <fullName evidence="2">Ribosomal-protein-alanine acetyltransferase</fullName>
    </submittedName>
</protein>
<evidence type="ECO:0000313" key="3">
    <source>
        <dbReference type="Proteomes" id="UP000049127"/>
    </source>
</evidence>
<dbReference type="OrthoDB" id="9797178at2"/>
<proteinExistence type="predicted"/>
<name>A0A0C7R2G7_PARSO</name>
<accession>A0A0C7R2G7</accession>
<dbReference type="RefSeq" id="WP_055341736.1">
    <property type="nucleotide sequence ID" value="NZ_CEKZ01000003.1"/>
</dbReference>